<proteinExistence type="inferred from homology"/>
<evidence type="ECO:0000256" key="7">
    <source>
        <dbReference type="ARBA" id="ARBA00038093"/>
    </source>
</evidence>
<dbReference type="GO" id="GO:0090729">
    <property type="term" value="F:toxin activity"/>
    <property type="evidence" value="ECO:0007669"/>
    <property type="project" value="UniProtKB-KW"/>
</dbReference>
<keyword evidence="8" id="KW-0800">Toxin</keyword>
<keyword evidence="11" id="KW-1185">Reference proteome</keyword>
<evidence type="ECO:0000256" key="6">
    <source>
        <dbReference type="ARBA" id="ARBA00022842"/>
    </source>
</evidence>
<dbReference type="SUPFAM" id="SSF88723">
    <property type="entry name" value="PIN domain-like"/>
    <property type="match status" value="1"/>
</dbReference>
<dbReference type="GO" id="GO:0016787">
    <property type="term" value="F:hydrolase activity"/>
    <property type="evidence" value="ECO:0007669"/>
    <property type="project" value="UniProtKB-KW"/>
</dbReference>
<accession>A0A7G5IGN3</accession>
<dbReference type="RefSeq" id="WP_182295496.1">
    <property type="nucleotide sequence ID" value="NZ_CP059851.1"/>
</dbReference>
<evidence type="ECO:0000256" key="3">
    <source>
        <dbReference type="ARBA" id="ARBA00022722"/>
    </source>
</evidence>
<protein>
    <recommendedName>
        <fullName evidence="8">Ribonuclease VapC</fullName>
        <shortName evidence="8">RNase VapC</shortName>
        <ecNumber evidence="8">3.1.-.-</ecNumber>
    </recommendedName>
    <alternativeName>
        <fullName evidence="8">Toxin VapC</fullName>
    </alternativeName>
</protein>
<comment type="caution">
    <text evidence="8">Lacks conserved residue(s) required for the propagation of feature annotation.</text>
</comment>
<dbReference type="HAMAP" id="MF_00265">
    <property type="entry name" value="VapC_Nob1"/>
    <property type="match status" value="1"/>
</dbReference>
<sequence length="130" mass="14150">MPYLLETSAAIHLRDNHAGIVSLLAELNQRPVLSVLSRAELEGGVFARPHLAAQRQRGLAALLRRLPEIDFTRAMAARYGRIVAAAGFSRRKAIDRMIAATALEAGCALITANPHDFSDIPDLDLIAWTP</sequence>
<dbReference type="InterPro" id="IPR022907">
    <property type="entry name" value="VapC_family"/>
</dbReference>
<evidence type="ECO:0000256" key="4">
    <source>
        <dbReference type="ARBA" id="ARBA00022723"/>
    </source>
</evidence>
<evidence type="ECO:0000256" key="8">
    <source>
        <dbReference type="HAMAP-Rule" id="MF_00265"/>
    </source>
</evidence>
<evidence type="ECO:0000313" key="10">
    <source>
        <dbReference type="EMBL" id="QMW22525.1"/>
    </source>
</evidence>
<evidence type="ECO:0000256" key="5">
    <source>
        <dbReference type="ARBA" id="ARBA00022801"/>
    </source>
</evidence>
<dbReference type="Pfam" id="PF01850">
    <property type="entry name" value="PIN"/>
    <property type="match status" value="1"/>
</dbReference>
<dbReference type="GO" id="GO:0004540">
    <property type="term" value="F:RNA nuclease activity"/>
    <property type="evidence" value="ECO:0007669"/>
    <property type="project" value="InterPro"/>
</dbReference>
<dbReference type="EMBL" id="CP059851">
    <property type="protein sequence ID" value="QMW22525.1"/>
    <property type="molecule type" value="Genomic_DNA"/>
</dbReference>
<evidence type="ECO:0000256" key="2">
    <source>
        <dbReference type="ARBA" id="ARBA00022649"/>
    </source>
</evidence>
<evidence type="ECO:0000256" key="1">
    <source>
        <dbReference type="ARBA" id="ARBA00001946"/>
    </source>
</evidence>
<dbReference type="Proteomes" id="UP000515292">
    <property type="component" value="Chromosome"/>
</dbReference>
<feature type="binding site" evidence="8">
    <location>
        <position position="95"/>
    </location>
    <ligand>
        <name>Mg(2+)</name>
        <dbReference type="ChEBI" id="CHEBI:18420"/>
    </ligand>
</feature>
<dbReference type="InterPro" id="IPR050556">
    <property type="entry name" value="Type_II_TA_system_RNase"/>
</dbReference>
<keyword evidence="6 8" id="KW-0460">Magnesium</keyword>
<dbReference type="Gene3D" id="3.40.50.1010">
    <property type="entry name" value="5'-nuclease"/>
    <property type="match status" value="1"/>
</dbReference>
<evidence type="ECO:0000259" key="9">
    <source>
        <dbReference type="Pfam" id="PF01850"/>
    </source>
</evidence>
<evidence type="ECO:0000313" key="11">
    <source>
        <dbReference type="Proteomes" id="UP000515292"/>
    </source>
</evidence>
<comment type="similarity">
    <text evidence="7 8">Belongs to the PINc/VapC protein family.</text>
</comment>
<dbReference type="PANTHER" id="PTHR33653">
    <property type="entry name" value="RIBONUCLEASE VAPC2"/>
    <property type="match status" value="1"/>
</dbReference>
<keyword evidence="4 8" id="KW-0479">Metal-binding</keyword>
<name>A0A7G5IGN3_9SPHN</name>
<dbReference type="PANTHER" id="PTHR33653:SF1">
    <property type="entry name" value="RIBONUCLEASE VAPC2"/>
    <property type="match status" value="1"/>
</dbReference>
<comment type="function">
    <text evidence="8">Toxic component of a toxin-antitoxin (TA) system. An RNase.</text>
</comment>
<keyword evidence="3 8" id="KW-0540">Nuclease</keyword>
<dbReference type="EC" id="3.1.-.-" evidence="8"/>
<feature type="domain" description="PIN" evidence="9">
    <location>
        <begin position="3"/>
        <end position="121"/>
    </location>
</feature>
<gene>
    <name evidence="8" type="primary">vapC</name>
    <name evidence="10" type="ORF">H3309_14500</name>
</gene>
<comment type="cofactor">
    <cofactor evidence="1 8">
        <name>Mg(2+)</name>
        <dbReference type="ChEBI" id="CHEBI:18420"/>
    </cofactor>
</comment>
<dbReference type="KEGG" id="sand:H3309_14500"/>
<dbReference type="InterPro" id="IPR002716">
    <property type="entry name" value="PIN_dom"/>
</dbReference>
<keyword evidence="2 8" id="KW-1277">Toxin-antitoxin system</keyword>
<reference evidence="10 11" key="1">
    <citation type="submission" date="2020-07" db="EMBL/GenBank/DDBJ databases">
        <title>Complete genome sequence for Sandaracinobacter sp. M6.</title>
        <authorList>
            <person name="Tang Y."/>
            <person name="Liu Q."/>
            <person name="Guo Z."/>
            <person name="Lei P."/>
            <person name="Huang B."/>
        </authorList>
    </citation>
    <scope>NUCLEOTIDE SEQUENCE [LARGE SCALE GENOMIC DNA]</scope>
    <source>
        <strain evidence="10 11">M6</strain>
    </source>
</reference>
<keyword evidence="5 8" id="KW-0378">Hydrolase</keyword>
<dbReference type="AlphaFoldDB" id="A0A7G5IGN3"/>
<dbReference type="InterPro" id="IPR029060">
    <property type="entry name" value="PIN-like_dom_sf"/>
</dbReference>
<organism evidence="10 11">
    <name type="scientific">Sandaracinobacteroides saxicola</name>
    <dbReference type="NCBI Taxonomy" id="2759707"/>
    <lineage>
        <taxon>Bacteria</taxon>
        <taxon>Pseudomonadati</taxon>
        <taxon>Pseudomonadota</taxon>
        <taxon>Alphaproteobacteria</taxon>
        <taxon>Sphingomonadales</taxon>
        <taxon>Sphingosinicellaceae</taxon>
        <taxon>Sandaracinobacteroides</taxon>
    </lineage>
</organism>
<dbReference type="GO" id="GO:0000287">
    <property type="term" value="F:magnesium ion binding"/>
    <property type="evidence" value="ECO:0007669"/>
    <property type="project" value="UniProtKB-UniRule"/>
</dbReference>